<feature type="region of interest" description="Disordered" evidence="1">
    <location>
        <begin position="1"/>
        <end position="134"/>
    </location>
</feature>
<keyword evidence="3" id="KW-1185">Reference proteome</keyword>
<feature type="compositionally biased region" description="Basic and acidic residues" evidence="1">
    <location>
        <begin position="19"/>
        <end position="34"/>
    </location>
</feature>
<sequence length="156" mass="16088">PVALRRAAADAEQDAVLVDPDRDPGEGLAREELRPPAGPGRVGRLAEEQGGRRLDREVPPGGAEDGPGRQARHAGQDDPREAAPDGCHHQVPPGVSRALLNAAPGLHPGRDERGVPFPLPPPPSSPTNAAVKPNAPAWHLTSAGVSSSGIVVARSQ</sequence>
<evidence type="ECO:0000313" key="2">
    <source>
        <dbReference type="EMBL" id="EJK48559.1"/>
    </source>
</evidence>
<reference evidence="2 3" key="1">
    <citation type="journal article" date="2012" name="Genome Biol.">
        <title>Genome and low-iron response of an oceanic diatom adapted to chronic iron limitation.</title>
        <authorList>
            <person name="Lommer M."/>
            <person name="Specht M."/>
            <person name="Roy A.S."/>
            <person name="Kraemer L."/>
            <person name="Andreson R."/>
            <person name="Gutowska M.A."/>
            <person name="Wolf J."/>
            <person name="Bergner S.V."/>
            <person name="Schilhabel M.B."/>
            <person name="Klostermeier U.C."/>
            <person name="Beiko R.G."/>
            <person name="Rosenstiel P."/>
            <person name="Hippler M."/>
            <person name="Laroche J."/>
        </authorList>
    </citation>
    <scope>NUCLEOTIDE SEQUENCE [LARGE SCALE GENOMIC DNA]</scope>
    <source>
        <strain evidence="2 3">CCMP1005</strain>
    </source>
</reference>
<evidence type="ECO:0000313" key="3">
    <source>
        <dbReference type="Proteomes" id="UP000266841"/>
    </source>
</evidence>
<organism evidence="2 3">
    <name type="scientific">Thalassiosira oceanica</name>
    <name type="common">Marine diatom</name>
    <dbReference type="NCBI Taxonomy" id="159749"/>
    <lineage>
        <taxon>Eukaryota</taxon>
        <taxon>Sar</taxon>
        <taxon>Stramenopiles</taxon>
        <taxon>Ochrophyta</taxon>
        <taxon>Bacillariophyta</taxon>
        <taxon>Coscinodiscophyceae</taxon>
        <taxon>Thalassiosirophycidae</taxon>
        <taxon>Thalassiosirales</taxon>
        <taxon>Thalassiosiraceae</taxon>
        <taxon>Thalassiosira</taxon>
    </lineage>
</organism>
<comment type="caution">
    <text evidence="2">The sequence shown here is derived from an EMBL/GenBank/DDBJ whole genome shotgun (WGS) entry which is preliminary data.</text>
</comment>
<proteinExistence type="predicted"/>
<dbReference type="Proteomes" id="UP000266841">
    <property type="component" value="Unassembled WGS sequence"/>
</dbReference>
<gene>
    <name evidence="2" type="ORF">THAOC_32633</name>
</gene>
<name>K0R8S9_THAOC</name>
<dbReference type="EMBL" id="AGNL01045706">
    <property type="protein sequence ID" value="EJK48559.1"/>
    <property type="molecule type" value="Genomic_DNA"/>
</dbReference>
<feature type="compositionally biased region" description="Basic and acidic residues" evidence="1">
    <location>
        <begin position="74"/>
        <end position="88"/>
    </location>
</feature>
<dbReference type="AlphaFoldDB" id="K0R8S9"/>
<protein>
    <submittedName>
        <fullName evidence="2">Uncharacterized protein</fullName>
    </submittedName>
</protein>
<accession>K0R8S9</accession>
<evidence type="ECO:0000256" key="1">
    <source>
        <dbReference type="SAM" id="MobiDB-lite"/>
    </source>
</evidence>
<feature type="non-terminal residue" evidence="2">
    <location>
        <position position="1"/>
    </location>
</feature>
<feature type="compositionally biased region" description="Basic and acidic residues" evidence="1">
    <location>
        <begin position="44"/>
        <end position="58"/>
    </location>
</feature>